<name>A0A1A6B834_MYCGO</name>
<dbReference type="Proteomes" id="UP000093757">
    <property type="component" value="Unassembled WGS sequence"/>
</dbReference>
<organism evidence="1 2">
    <name type="scientific">Mycobacterium gordonae</name>
    <dbReference type="NCBI Taxonomy" id="1778"/>
    <lineage>
        <taxon>Bacteria</taxon>
        <taxon>Bacillati</taxon>
        <taxon>Actinomycetota</taxon>
        <taxon>Actinomycetes</taxon>
        <taxon>Mycobacteriales</taxon>
        <taxon>Mycobacteriaceae</taxon>
        <taxon>Mycobacterium</taxon>
    </lineage>
</organism>
<dbReference type="RefSeq" id="WP_065137056.1">
    <property type="nucleotide sequence ID" value="NZ_MAEM01000519.1"/>
</dbReference>
<accession>A0A1A6B834</accession>
<reference evidence="1 2" key="1">
    <citation type="submission" date="2016-06" db="EMBL/GenBank/DDBJ databases">
        <authorList>
            <person name="Kjaerup R.B."/>
            <person name="Dalgaard T.S."/>
            <person name="Juul-Madsen H.R."/>
        </authorList>
    </citation>
    <scope>NUCLEOTIDE SEQUENCE [LARGE SCALE GENOMIC DNA]</scope>
    <source>
        <strain evidence="1 2">1245752.6</strain>
    </source>
</reference>
<gene>
    <name evidence="1" type="ORF">A9W98_35095</name>
</gene>
<dbReference type="OrthoDB" id="5916942at2"/>
<comment type="caution">
    <text evidence="1">The sequence shown here is derived from an EMBL/GenBank/DDBJ whole genome shotgun (WGS) entry which is preliminary data.</text>
</comment>
<dbReference type="EMBL" id="MAEM01000519">
    <property type="protein sequence ID" value="OBR98403.1"/>
    <property type="molecule type" value="Genomic_DNA"/>
</dbReference>
<proteinExistence type="predicted"/>
<sequence>MALHLHAELDARYQRFLARVRSEGAVWLLIARTCTAPGCSRITNSDLAGLEVEPLDLGVALLGEPAP</sequence>
<evidence type="ECO:0000313" key="2">
    <source>
        <dbReference type="Proteomes" id="UP000093757"/>
    </source>
</evidence>
<protein>
    <submittedName>
        <fullName evidence="1">Uncharacterized protein</fullName>
    </submittedName>
</protein>
<dbReference type="AlphaFoldDB" id="A0A1A6B834"/>
<evidence type="ECO:0000313" key="1">
    <source>
        <dbReference type="EMBL" id="OBR98403.1"/>
    </source>
</evidence>